<keyword evidence="1" id="KW-0677">Repeat</keyword>
<evidence type="ECO:0000313" key="4">
    <source>
        <dbReference type="Proteomes" id="UP001370490"/>
    </source>
</evidence>
<dbReference type="GO" id="GO:0009451">
    <property type="term" value="P:RNA modification"/>
    <property type="evidence" value="ECO:0007669"/>
    <property type="project" value="InterPro"/>
</dbReference>
<dbReference type="FunFam" id="1.25.40.10:FF:000090">
    <property type="entry name" value="Pentatricopeptide repeat-containing protein, chloroplastic"/>
    <property type="match status" value="1"/>
</dbReference>
<feature type="repeat" description="PPR" evidence="2">
    <location>
        <begin position="511"/>
        <end position="545"/>
    </location>
</feature>
<sequence length="699" mass="78984">MLSTCETPRKQYINLQKRETSRQEASRPSEIKFSNLKSVTHLLKFCAKERNAVLGACVHSKIVKGALGANVVFANSMLDVYAKAGKLEEASKLFEQMPERTIVSWTIMLSLYCKTHEPDKAIWLFQEMVKIVQPNEFALAILLQVCIQKIDYKLVKTIHSYMIRHGFDRDRFLQNSLIDAYSKSGLVDAAEKVFLGLSCRDVVSWTSVISGCVANMMGERALALFIRMQDDMVAPNEVTMLSILRACSLVGRRHIFRWIHGMILKTEWQNNTLVINSVAEMYLVNGWFLEGFRLFCGSCFTSEFLYLNPETIATLLQQSCHCGYLNLAKELHGYLIKHRYFTCTIIENSLMDVYGQNKEVNIACRLFNQMNCTDTVSWNTMITCLVKNGQPYEALTLSAELHSSGIEPDFVTMMESIQACSDLASLQLGQVAHGYIIRAGLVIDVFLGNSLINMYGKTGRIDLAKKVFEEMPHRDLGSWNSIIAAYGSNGNGTLAVQMFMELIKLATPKPNAITCVNVLSACAHRGLVKEGFQIFDRMRRREHIVEPQMEHYACMVDLLARSGRVEEAQAFIEEMPLTPSTDIWITLLGACGVSRKVEIAERIADKLSVIDPAGSWRVAMANIYARVGRWEDAVVVRAKMRGFERQKKDAGWSCVEVRGKQFKFLVGDTRHSDSEMIYKVLNTMNEHCRDLALDGLMET</sequence>
<evidence type="ECO:0000256" key="1">
    <source>
        <dbReference type="ARBA" id="ARBA00022737"/>
    </source>
</evidence>
<dbReference type="PANTHER" id="PTHR47926:SF513">
    <property type="entry name" value="PENTATRICOPEPTIDE REPEAT-CONTAINING PROTEIN"/>
    <property type="match status" value="1"/>
</dbReference>
<dbReference type="Pfam" id="PF01535">
    <property type="entry name" value="PPR"/>
    <property type="match status" value="7"/>
</dbReference>
<dbReference type="EMBL" id="JBAMMX010000008">
    <property type="protein sequence ID" value="KAK6935429.1"/>
    <property type="molecule type" value="Genomic_DNA"/>
</dbReference>
<dbReference type="AlphaFoldDB" id="A0AAN8ZCH0"/>
<feature type="repeat" description="PPR" evidence="2">
    <location>
        <begin position="201"/>
        <end position="235"/>
    </location>
</feature>
<name>A0AAN8ZCH0_9MAGN</name>
<feature type="repeat" description="PPR" evidence="2">
    <location>
        <begin position="374"/>
        <end position="408"/>
    </location>
</feature>
<reference evidence="3 4" key="1">
    <citation type="submission" date="2023-12" db="EMBL/GenBank/DDBJ databases">
        <title>A high-quality genome assembly for Dillenia turbinata (Dilleniales).</title>
        <authorList>
            <person name="Chanderbali A."/>
        </authorList>
    </citation>
    <scope>NUCLEOTIDE SEQUENCE [LARGE SCALE GENOMIC DNA]</scope>
    <source>
        <strain evidence="3">LSX21</strain>
        <tissue evidence="3">Leaf</tissue>
    </source>
</reference>
<proteinExistence type="predicted"/>
<dbReference type="PROSITE" id="PS51375">
    <property type="entry name" value="PPR"/>
    <property type="match status" value="5"/>
</dbReference>
<dbReference type="GO" id="GO:0003729">
    <property type="term" value="F:mRNA binding"/>
    <property type="evidence" value="ECO:0007669"/>
    <property type="project" value="UniProtKB-ARBA"/>
</dbReference>
<dbReference type="Proteomes" id="UP001370490">
    <property type="component" value="Unassembled WGS sequence"/>
</dbReference>
<protein>
    <submittedName>
        <fullName evidence="3">Pentatricopeptide repeat</fullName>
    </submittedName>
</protein>
<dbReference type="InterPro" id="IPR046960">
    <property type="entry name" value="PPR_At4g14850-like_plant"/>
</dbReference>
<dbReference type="FunFam" id="1.25.40.10:FF:000073">
    <property type="entry name" value="Pentatricopeptide repeat-containing protein chloroplastic"/>
    <property type="match status" value="1"/>
</dbReference>
<dbReference type="InterPro" id="IPR002885">
    <property type="entry name" value="PPR_rpt"/>
</dbReference>
<dbReference type="PANTHER" id="PTHR47926">
    <property type="entry name" value="PENTATRICOPEPTIDE REPEAT-CONTAINING PROTEIN"/>
    <property type="match status" value="1"/>
</dbReference>
<dbReference type="NCBIfam" id="TIGR00756">
    <property type="entry name" value="PPR"/>
    <property type="match status" value="5"/>
</dbReference>
<accession>A0AAN8ZCH0</accession>
<comment type="caution">
    <text evidence="3">The sequence shown here is derived from an EMBL/GenBank/DDBJ whole genome shotgun (WGS) entry which is preliminary data.</text>
</comment>
<dbReference type="SUPFAM" id="SSF48452">
    <property type="entry name" value="TPR-like"/>
    <property type="match status" value="1"/>
</dbReference>
<dbReference type="Pfam" id="PF13041">
    <property type="entry name" value="PPR_2"/>
    <property type="match status" value="3"/>
</dbReference>
<keyword evidence="4" id="KW-1185">Reference proteome</keyword>
<evidence type="ECO:0000313" key="3">
    <source>
        <dbReference type="EMBL" id="KAK6935429.1"/>
    </source>
</evidence>
<gene>
    <name evidence="3" type="ORF">RJ641_035584</name>
</gene>
<dbReference type="Gene3D" id="1.25.40.10">
    <property type="entry name" value="Tetratricopeptide repeat domain"/>
    <property type="match status" value="5"/>
</dbReference>
<evidence type="ECO:0000256" key="2">
    <source>
        <dbReference type="PROSITE-ProRule" id="PRU00708"/>
    </source>
</evidence>
<feature type="repeat" description="PPR" evidence="2">
    <location>
        <begin position="70"/>
        <end position="104"/>
    </location>
</feature>
<feature type="repeat" description="PPR" evidence="2">
    <location>
        <begin position="444"/>
        <end position="478"/>
    </location>
</feature>
<dbReference type="InterPro" id="IPR011990">
    <property type="entry name" value="TPR-like_helical_dom_sf"/>
</dbReference>
<organism evidence="3 4">
    <name type="scientific">Dillenia turbinata</name>
    <dbReference type="NCBI Taxonomy" id="194707"/>
    <lineage>
        <taxon>Eukaryota</taxon>
        <taxon>Viridiplantae</taxon>
        <taxon>Streptophyta</taxon>
        <taxon>Embryophyta</taxon>
        <taxon>Tracheophyta</taxon>
        <taxon>Spermatophyta</taxon>
        <taxon>Magnoliopsida</taxon>
        <taxon>eudicotyledons</taxon>
        <taxon>Gunneridae</taxon>
        <taxon>Pentapetalae</taxon>
        <taxon>Dilleniales</taxon>
        <taxon>Dilleniaceae</taxon>
        <taxon>Dillenia</taxon>
    </lineage>
</organism>